<dbReference type="AlphaFoldDB" id="A0A8H9YNV8"/>
<dbReference type="Proteomes" id="UP000615613">
    <property type="component" value="Chromosome"/>
</dbReference>
<accession>A0A8H9YNV8</accession>
<gene>
    <name evidence="2" type="ORF">HU722_0004290</name>
    <name evidence="1" type="ORF">HU722_06105</name>
</gene>
<keyword evidence="3" id="KW-1185">Reference proteome</keyword>
<dbReference type="EMBL" id="CP077084">
    <property type="protein sequence ID" value="QXH84717.1"/>
    <property type="molecule type" value="Genomic_DNA"/>
</dbReference>
<evidence type="ECO:0000313" key="2">
    <source>
        <dbReference type="EMBL" id="QXH84717.1"/>
    </source>
</evidence>
<proteinExistence type="predicted"/>
<reference evidence="2" key="2">
    <citation type="submission" date="2021-06" db="EMBL/GenBank/DDBJ databases">
        <title>Updating the genus Pseudomonas: Description of 43 new species and partition of the Pseudomonas putida group.</title>
        <authorList>
            <person name="Girard L."/>
            <person name="Lood C."/>
            <person name="Vandamme P."/>
            <person name="Rokni-Zadeh H."/>
            <person name="van Noort V."/>
            <person name="Hofte M."/>
            <person name="Lavigne R."/>
            <person name="De Mot R."/>
        </authorList>
    </citation>
    <scope>NUCLEOTIDE SEQUENCE</scope>
    <source>
        <strain evidence="2">SWRI145</strain>
    </source>
</reference>
<evidence type="ECO:0000313" key="1">
    <source>
        <dbReference type="EMBL" id="MBC3291086.1"/>
    </source>
</evidence>
<dbReference type="EMBL" id="JABWQF010000003">
    <property type="protein sequence ID" value="MBC3291086.1"/>
    <property type="molecule type" value="Genomic_DNA"/>
</dbReference>
<organism evidence="1">
    <name type="scientific">Pseudomonas tritici</name>
    <dbReference type="NCBI Taxonomy" id="2745518"/>
    <lineage>
        <taxon>Bacteria</taxon>
        <taxon>Pseudomonadati</taxon>
        <taxon>Pseudomonadota</taxon>
        <taxon>Gammaproteobacteria</taxon>
        <taxon>Pseudomonadales</taxon>
        <taxon>Pseudomonadaceae</taxon>
        <taxon>Pseudomonas</taxon>
    </lineage>
</organism>
<dbReference type="RefSeq" id="WP_186754727.1">
    <property type="nucleotide sequence ID" value="NZ_CP077084.1"/>
</dbReference>
<protein>
    <submittedName>
        <fullName evidence="1">Uncharacterized protein</fullName>
    </submittedName>
</protein>
<name>A0A8H9YNV8_9PSED</name>
<reference evidence="1" key="1">
    <citation type="journal article" date="2020" name="Microorganisms">
        <title>Reliable Identification of Environmental Pseudomonas Isolates Using the rpoD Gene.</title>
        <authorList>
            <consortium name="The Broad Institute Genome Sequencing Platform"/>
            <person name="Girard L."/>
            <person name="Lood C."/>
            <person name="Rokni-Zadeh H."/>
            <person name="van Noort V."/>
            <person name="Lavigne R."/>
            <person name="De Mot R."/>
        </authorList>
    </citation>
    <scope>NUCLEOTIDE SEQUENCE [LARGE SCALE GENOMIC DNA]</scope>
    <source>
        <strain evidence="1">SWRI145</strain>
    </source>
</reference>
<dbReference type="KEGG" id="ptrt:HU722_0004290"/>
<evidence type="ECO:0000313" key="3">
    <source>
        <dbReference type="Proteomes" id="UP000615613"/>
    </source>
</evidence>
<sequence>MAALLLNKIQNVPDDLFAVRGLQRFLLRQVITVEHRIKRLKKARSRMVSLRRKGSTKDRSAFLKKFVSKVEDRIQNLHHLLFLWRCFGDGIACVYQSSYSLKHLYFDGDYQVKSDPGFILGKAGFMNEYRLLRKALAMNVPAVLSDLTNIIRHGDILLMGAADPVPLEVKSSANVNARVRRQQKQLRELYEFFRDDGAANFRGVPNTKRIEVSVPLISYEEEINNCMSQAQLRGTAALIPEPGLTYICGRNDIQWAQSIDDLVMRHQTPTTLIVALTPEPNWLPCKSFTASMSPANTVLFMQESITCFVLIELAIVKHLLDERALDPVIVMDGVSAIQIAPWRNKVRVSSETKKVADDWKDRLGIFRISELHFLRTATQFESLRWFADSLAAKVEVMRGEEPHELQVGDAFLMAVPGDWLSAKDCFSLIPAESAEKSSR</sequence>